<evidence type="ECO:0000256" key="1">
    <source>
        <dbReference type="SAM" id="MobiDB-lite"/>
    </source>
</evidence>
<organism evidence="2 3">
    <name type="scientific">Asparagus officinalis</name>
    <name type="common">Garden asparagus</name>
    <dbReference type="NCBI Taxonomy" id="4686"/>
    <lineage>
        <taxon>Eukaryota</taxon>
        <taxon>Viridiplantae</taxon>
        <taxon>Streptophyta</taxon>
        <taxon>Embryophyta</taxon>
        <taxon>Tracheophyta</taxon>
        <taxon>Spermatophyta</taxon>
        <taxon>Magnoliopsida</taxon>
        <taxon>Liliopsida</taxon>
        <taxon>Asparagales</taxon>
        <taxon>Asparagaceae</taxon>
        <taxon>Asparagoideae</taxon>
        <taxon>Asparagus</taxon>
    </lineage>
</organism>
<protein>
    <submittedName>
        <fullName evidence="2">Uncharacterized protein</fullName>
    </submittedName>
</protein>
<feature type="compositionally biased region" description="Acidic residues" evidence="1">
    <location>
        <begin position="197"/>
        <end position="207"/>
    </location>
</feature>
<proteinExistence type="predicted"/>
<keyword evidence="3" id="KW-1185">Reference proteome</keyword>
<dbReference type="EMBL" id="CM007387">
    <property type="protein sequence ID" value="ONK62412.1"/>
    <property type="molecule type" value="Genomic_DNA"/>
</dbReference>
<sequence>MPLENLPQACSVHALHKASAYRGIEIDYVRDDDGWSGIGGSTAVHHSYDTVQLGEDGVVEPNEAFEEAEDDPSTLREVLDAGDQGSGVGERLGVGPDADVDVHLTDDGARYVAGDGEVDHEVAEEVHGGADRENDPGRCDLVDEAGEDAHVAAEVLKEAEGVEGLLVVVEGGLYVLGVDAEDVGGAGCRQYEQASEDHEEAASDDLGGEGQGLGRQATAAVYSGDNHGRFALAYWLAG</sequence>
<accession>A0A5P1E985</accession>
<reference evidence="3" key="1">
    <citation type="journal article" date="2017" name="Nat. Commun.">
        <title>The asparagus genome sheds light on the origin and evolution of a young Y chromosome.</title>
        <authorList>
            <person name="Harkess A."/>
            <person name="Zhou J."/>
            <person name="Xu C."/>
            <person name="Bowers J.E."/>
            <person name="Van der Hulst R."/>
            <person name="Ayyampalayam S."/>
            <person name="Mercati F."/>
            <person name="Riccardi P."/>
            <person name="McKain M.R."/>
            <person name="Kakrana A."/>
            <person name="Tang H."/>
            <person name="Ray J."/>
            <person name="Groenendijk J."/>
            <person name="Arikit S."/>
            <person name="Mathioni S.M."/>
            <person name="Nakano M."/>
            <person name="Shan H."/>
            <person name="Telgmann-Rauber A."/>
            <person name="Kanno A."/>
            <person name="Yue Z."/>
            <person name="Chen H."/>
            <person name="Li W."/>
            <person name="Chen Y."/>
            <person name="Xu X."/>
            <person name="Zhang Y."/>
            <person name="Luo S."/>
            <person name="Chen H."/>
            <person name="Gao J."/>
            <person name="Mao Z."/>
            <person name="Pires J.C."/>
            <person name="Luo M."/>
            <person name="Kudrna D."/>
            <person name="Wing R.A."/>
            <person name="Meyers B.C."/>
            <person name="Yi K."/>
            <person name="Kong H."/>
            <person name="Lavrijsen P."/>
            <person name="Sunseri F."/>
            <person name="Falavigna A."/>
            <person name="Ye Y."/>
            <person name="Leebens-Mack J.H."/>
            <person name="Chen G."/>
        </authorList>
    </citation>
    <scope>NUCLEOTIDE SEQUENCE [LARGE SCALE GENOMIC DNA]</scope>
    <source>
        <strain evidence="3">cv. DH0086</strain>
    </source>
</reference>
<gene>
    <name evidence="2" type="ORF">A4U43_C07F3600</name>
</gene>
<dbReference type="Proteomes" id="UP000243459">
    <property type="component" value="Chromosome 7"/>
</dbReference>
<evidence type="ECO:0000313" key="2">
    <source>
        <dbReference type="EMBL" id="ONK62412.1"/>
    </source>
</evidence>
<dbReference type="AlphaFoldDB" id="A0A5P1E985"/>
<feature type="region of interest" description="Disordered" evidence="1">
    <location>
        <begin position="192"/>
        <end position="212"/>
    </location>
</feature>
<dbReference type="Gramene" id="ONK62412">
    <property type="protein sequence ID" value="ONK62412"/>
    <property type="gene ID" value="A4U43_C07F3600"/>
</dbReference>
<evidence type="ECO:0000313" key="3">
    <source>
        <dbReference type="Proteomes" id="UP000243459"/>
    </source>
</evidence>
<name>A0A5P1E985_ASPOF</name>